<protein>
    <submittedName>
        <fullName evidence="1">Uncharacterized protein</fullName>
    </submittedName>
</protein>
<dbReference type="Proteomes" id="UP000257016">
    <property type="component" value="Unassembled WGS sequence"/>
</dbReference>
<gene>
    <name evidence="1" type="ORF">CBM2586_B10218</name>
</gene>
<comment type="caution">
    <text evidence="1">The sequence shown here is derived from an EMBL/GenBank/DDBJ whole genome shotgun (WGS) entry which is preliminary data.</text>
</comment>
<reference evidence="1 2" key="1">
    <citation type="submission" date="2018-01" db="EMBL/GenBank/DDBJ databases">
        <authorList>
            <person name="Clerissi C."/>
        </authorList>
    </citation>
    <scope>NUCLEOTIDE SEQUENCE [LARGE SCALE GENOMIC DNA]</scope>
    <source>
        <strain evidence="1">Cupriavidus taiwanensis LMG 19430</strain>
    </source>
</reference>
<dbReference type="EMBL" id="OFSN01000015">
    <property type="protein sequence ID" value="SOY65623.1"/>
    <property type="molecule type" value="Genomic_DNA"/>
</dbReference>
<name>A0A975XBZ6_9BURK</name>
<accession>A0A975XBZ6</accession>
<dbReference type="AlphaFoldDB" id="A0A975XBZ6"/>
<proteinExistence type="predicted"/>
<evidence type="ECO:0000313" key="2">
    <source>
        <dbReference type="Proteomes" id="UP000257016"/>
    </source>
</evidence>
<evidence type="ECO:0000313" key="1">
    <source>
        <dbReference type="EMBL" id="SOY65623.1"/>
    </source>
</evidence>
<sequence length="225" mass="25292">MEQAFGASGRKGMKMPPRVDLTGQRFGRLTVIEWGFNGKWLCQCDCGKEHRAQGYKLKTGETKSCGCAKADISREKATRHGMADSRVHRSWMSMRQRCENPSDGAYGRYGGRGIKVCERWSAFENFLADMGPMPDDCTLDRIDVNGDYEPSNCRWATYREQARNQRTNRKITHAGKTMCLAGWADELGIGRSTLAYRLKSGLTFEQAISRPVRGAIKATHTIAPR</sequence>
<organism evidence="1 2">
    <name type="scientific">Cupriavidus taiwanensis</name>
    <dbReference type="NCBI Taxonomy" id="164546"/>
    <lineage>
        <taxon>Bacteria</taxon>
        <taxon>Pseudomonadati</taxon>
        <taxon>Pseudomonadota</taxon>
        <taxon>Betaproteobacteria</taxon>
        <taxon>Burkholderiales</taxon>
        <taxon>Burkholderiaceae</taxon>
        <taxon>Cupriavidus</taxon>
    </lineage>
</organism>